<dbReference type="RefSeq" id="WP_189458194.1">
    <property type="nucleotide sequence ID" value="NZ_BMYO01000001.1"/>
</dbReference>
<organism evidence="2 3">
    <name type="scientific">Jeongeupia chitinilytica</name>
    <dbReference type="NCBI Taxonomy" id="1041641"/>
    <lineage>
        <taxon>Bacteria</taxon>
        <taxon>Pseudomonadati</taxon>
        <taxon>Pseudomonadota</taxon>
        <taxon>Betaproteobacteria</taxon>
        <taxon>Neisseriales</taxon>
        <taxon>Chitinibacteraceae</taxon>
        <taxon>Jeongeupia</taxon>
    </lineage>
</organism>
<reference evidence="3" key="1">
    <citation type="journal article" date="2019" name="Int. J. Syst. Evol. Microbiol.">
        <title>The Global Catalogue of Microorganisms (GCM) 10K type strain sequencing project: providing services to taxonomists for standard genome sequencing and annotation.</title>
        <authorList>
            <consortium name="The Broad Institute Genomics Platform"/>
            <consortium name="The Broad Institute Genome Sequencing Center for Infectious Disease"/>
            <person name="Wu L."/>
            <person name="Ma J."/>
        </authorList>
    </citation>
    <scope>NUCLEOTIDE SEQUENCE [LARGE SCALE GENOMIC DNA]</scope>
    <source>
        <strain evidence="3">KCTC 23701</strain>
    </source>
</reference>
<evidence type="ECO:0000313" key="3">
    <source>
        <dbReference type="Proteomes" id="UP000604737"/>
    </source>
</evidence>
<protein>
    <submittedName>
        <fullName evidence="2">Uncharacterized protein</fullName>
    </submittedName>
</protein>
<accession>A0ABQ3GW94</accession>
<evidence type="ECO:0000313" key="2">
    <source>
        <dbReference type="EMBL" id="GHD55392.1"/>
    </source>
</evidence>
<sequence length="58" mass="6447">MPINHYDLQKFAGVKIKDAIRKKGSPDRFGKASTGDKQNDDGKPSLVAKLLKQHTEPK</sequence>
<feature type="region of interest" description="Disordered" evidence="1">
    <location>
        <begin position="22"/>
        <end position="58"/>
    </location>
</feature>
<comment type="caution">
    <text evidence="2">The sequence shown here is derived from an EMBL/GenBank/DDBJ whole genome shotgun (WGS) entry which is preliminary data.</text>
</comment>
<gene>
    <name evidence="2" type="ORF">GCM10007350_00990</name>
</gene>
<keyword evidence="3" id="KW-1185">Reference proteome</keyword>
<dbReference type="Proteomes" id="UP000604737">
    <property type="component" value="Unassembled WGS sequence"/>
</dbReference>
<name>A0ABQ3GW94_9NEIS</name>
<evidence type="ECO:0000256" key="1">
    <source>
        <dbReference type="SAM" id="MobiDB-lite"/>
    </source>
</evidence>
<proteinExistence type="predicted"/>
<dbReference type="EMBL" id="BMYO01000001">
    <property type="protein sequence ID" value="GHD55392.1"/>
    <property type="molecule type" value="Genomic_DNA"/>
</dbReference>